<name>A0A921ESD5_9ACTN</name>
<dbReference type="InterPro" id="IPR050347">
    <property type="entry name" value="Bact_Beta-galactosidase"/>
</dbReference>
<sequence length="761" mass="84237">MNFDVTRIAQPTYFAENRMAPHSDHRWFASAEEARLGESSFEQCLDGLWKFHYAKNLAAALDGFYGLDADVDGWDDIPVPAHIQLQGYDRPQYVNTQYPWDGLEDIEPNQIPTIDNPVASYVKHFTLDTPLADGERLSVSFKGAESAVAVWLNGTYIGYGCDTFTPSEFDLTDAVVDGENKLAAQVFKFSGASWLEDQDFFRFSGLFRDVILYRRPAVHVQDLRVTTEVADDLGSAVVTLDLAADGDGTVSARIDGVGEFSGDGALSLTVDQPRLWSGEDPYLYTVEIEVRDGSGTVTEVVHQRVGIRRFGIEDGVLKLNGQRIVFNGVNRHEFGPRGRVMTREETEADLRLIRANNINAVRTSHYPNNSFFYELCDEFGIYVIDEMNLETHGLLDQVNLGMRAIEDAVPGDDPQWRDALLDRAANMLERDKNHACILIWSCGNESFGGTVIRDVADYFRSKDSRPVHYEGVHWDPRYPETTDIRSEMYTFAADVEKALETDRDKPYILCEYAHAMGNSFGAVDRYVELAYRDELYQGGFIWDFADQAIAVRDRHGREFSGYGGDFGDRPHDSDFSGNGILYADHTPKPFMQEVKKLYQGLKIDVAGAVITVANRYLFTDAAAFTATATLRREGRTLASAPLELVVAPGEEAVTVAAPFDRPTTPGEYTVDVSVRLAAATRWAEAGQEVAWGQGVLTVDGATPATAAPAAPTLIEGTHNIGVRGRHFTALFSRPLGGMVSYAYGSAGGPRELLESVPMPAF</sequence>
<dbReference type="SUPFAM" id="SSF49785">
    <property type="entry name" value="Galactose-binding domain-like"/>
    <property type="match status" value="1"/>
</dbReference>
<protein>
    <recommendedName>
        <fullName evidence="3">beta-galactosidase</fullName>
        <ecNumber evidence="3">3.2.1.23</ecNumber>
    </recommendedName>
</protein>
<dbReference type="InterPro" id="IPR032312">
    <property type="entry name" value="LacZ_4"/>
</dbReference>
<dbReference type="InterPro" id="IPR008979">
    <property type="entry name" value="Galactose-bd-like_sf"/>
</dbReference>
<dbReference type="InterPro" id="IPR006101">
    <property type="entry name" value="Glyco_hydro_2"/>
</dbReference>
<evidence type="ECO:0000256" key="5">
    <source>
        <dbReference type="ARBA" id="ARBA00023295"/>
    </source>
</evidence>
<evidence type="ECO:0000259" key="10">
    <source>
        <dbReference type="Pfam" id="PF16353"/>
    </source>
</evidence>
<dbReference type="Gene3D" id="2.60.120.260">
    <property type="entry name" value="Galactose-binding domain-like"/>
    <property type="match status" value="1"/>
</dbReference>
<dbReference type="Proteomes" id="UP000712713">
    <property type="component" value="Unassembled WGS sequence"/>
</dbReference>
<dbReference type="Pfam" id="PF02837">
    <property type="entry name" value="Glyco_hydro_2_N"/>
    <property type="match status" value="1"/>
</dbReference>
<evidence type="ECO:0000256" key="6">
    <source>
        <dbReference type="RuleBase" id="RU361154"/>
    </source>
</evidence>
<dbReference type="InterPro" id="IPR017853">
    <property type="entry name" value="GH"/>
</dbReference>
<dbReference type="PROSITE" id="PS00719">
    <property type="entry name" value="GLYCOSYL_HYDROL_F2_1"/>
    <property type="match status" value="1"/>
</dbReference>
<dbReference type="PRINTS" id="PR00132">
    <property type="entry name" value="GLHYDRLASE2"/>
</dbReference>
<reference evidence="11" key="2">
    <citation type="submission" date="2021-09" db="EMBL/GenBank/DDBJ databases">
        <authorList>
            <person name="Gilroy R."/>
        </authorList>
    </citation>
    <scope>NUCLEOTIDE SEQUENCE</scope>
    <source>
        <strain evidence="11">ChiGjej3B3-7470</strain>
    </source>
</reference>
<dbReference type="InterPro" id="IPR023230">
    <property type="entry name" value="Glyco_hydro_2_CS"/>
</dbReference>
<keyword evidence="4 6" id="KW-0378">Hydrolase</keyword>
<keyword evidence="5 6" id="KW-0326">Glycosidase</keyword>
<dbReference type="GO" id="GO:0005990">
    <property type="term" value="P:lactose catabolic process"/>
    <property type="evidence" value="ECO:0007669"/>
    <property type="project" value="TreeGrafter"/>
</dbReference>
<dbReference type="Gene3D" id="2.60.40.10">
    <property type="entry name" value="Immunoglobulins"/>
    <property type="match status" value="2"/>
</dbReference>
<dbReference type="SUPFAM" id="SSF49303">
    <property type="entry name" value="beta-Galactosidase/glucuronidase domain"/>
    <property type="match status" value="2"/>
</dbReference>
<evidence type="ECO:0000256" key="3">
    <source>
        <dbReference type="ARBA" id="ARBA00012756"/>
    </source>
</evidence>
<dbReference type="GO" id="GO:0009341">
    <property type="term" value="C:beta-galactosidase complex"/>
    <property type="evidence" value="ECO:0007669"/>
    <property type="project" value="TreeGrafter"/>
</dbReference>
<comment type="caution">
    <text evidence="11">The sequence shown here is derived from an EMBL/GenBank/DDBJ whole genome shotgun (WGS) entry which is preliminary data.</text>
</comment>
<dbReference type="AlphaFoldDB" id="A0A921ESD5"/>
<evidence type="ECO:0000259" key="8">
    <source>
        <dbReference type="Pfam" id="PF02836"/>
    </source>
</evidence>
<organism evidence="11 12">
    <name type="scientific">Tessaracoccus flavescens</name>
    <dbReference type="NCBI Taxonomy" id="399497"/>
    <lineage>
        <taxon>Bacteria</taxon>
        <taxon>Bacillati</taxon>
        <taxon>Actinomycetota</taxon>
        <taxon>Actinomycetes</taxon>
        <taxon>Propionibacteriales</taxon>
        <taxon>Propionibacteriaceae</taxon>
        <taxon>Tessaracoccus</taxon>
    </lineage>
</organism>
<dbReference type="InterPro" id="IPR036156">
    <property type="entry name" value="Beta-gal/glucu_dom_sf"/>
</dbReference>
<dbReference type="InterPro" id="IPR006104">
    <property type="entry name" value="Glyco_hydro_2_N"/>
</dbReference>
<comment type="catalytic activity">
    <reaction evidence="1">
        <text>Hydrolysis of terminal non-reducing beta-D-galactose residues in beta-D-galactosides.</text>
        <dbReference type="EC" id="3.2.1.23"/>
    </reaction>
</comment>
<reference evidence="11" key="1">
    <citation type="journal article" date="2021" name="PeerJ">
        <title>Extensive microbial diversity within the chicken gut microbiome revealed by metagenomics and culture.</title>
        <authorList>
            <person name="Gilroy R."/>
            <person name="Ravi A."/>
            <person name="Getino M."/>
            <person name="Pursley I."/>
            <person name="Horton D.L."/>
            <person name="Alikhan N.F."/>
            <person name="Baker D."/>
            <person name="Gharbi K."/>
            <person name="Hall N."/>
            <person name="Watson M."/>
            <person name="Adriaenssens E.M."/>
            <person name="Foster-Nyarko E."/>
            <person name="Jarju S."/>
            <person name="Secka A."/>
            <person name="Antonio M."/>
            <person name="Oren A."/>
            <person name="Chaudhuri R.R."/>
            <person name="La Ragione R."/>
            <person name="Hildebrand F."/>
            <person name="Pallen M.J."/>
        </authorList>
    </citation>
    <scope>NUCLEOTIDE SEQUENCE</scope>
    <source>
        <strain evidence="11">ChiGjej3B3-7470</strain>
    </source>
</reference>
<dbReference type="InterPro" id="IPR006102">
    <property type="entry name" value="Ig-like_GH2"/>
</dbReference>
<proteinExistence type="inferred from homology"/>
<evidence type="ECO:0000259" key="9">
    <source>
        <dbReference type="Pfam" id="PF02837"/>
    </source>
</evidence>
<evidence type="ECO:0000256" key="4">
    <source>
        <dbReference type="ARBA" id="ARBA00022801"/>
    </source>
</evidence>
<comment type="similarity">
    <text evidence="2 6">Belongs to the glycosyl hydrolase 2 family.</text>
</comment>
<dbReference type="InterPro" id="IPR013783">
    <property type="entry name" value="Ig-like_fold"/>
</dbReference>
<evidence type="ECO:0000259" key="7">
    <source>
        <dbReference type="Pfam" id="PF00703"/>
    </source>
</evidence>
<gene>
    <name evidence="11" type="ORF">K8V15_11875</name>
</gene>
<evidence type="ECO:0000313" key="11">
    <source>
        <dbReference type="EMBL" id="HJE52651.1"/>
    </source>
</evidence>
<dbReference type="InterPro" id="IPR023232">
    <property type="entry name" value="Glyco_hydro_2_AS"/>
</dbReference>
<evidence type="ECO:0000313" key="12">
    <source>
        <dbReference type="Proteomes" id="UP000712713"/>
    </source>
</evidence>
<dbReference type="EMBL" id="DYZF01000295">
    <property type="protein sequence ID" value="HJE52651.1"/>
    <property type="molecule type" value="Genomic_DNA"/>
</dbReference>
<feature type="domain" description="Glycosyl hydrolases family 2 sugar binding" evidence="9">
    <location>
        <begin position="44"/>
        <end position="216"/>
    </location>
</feature>
<dbReference type="GO" id="GO:0004565">
    <property type="term" value="F:beta-galactosidase activity"/>
    <property type="evidence" value="ECO:0007669"/>
    <property type="project" value="UniProtKB-EC"/>
</dbReference>
<feature type="non-terminal residue" evidence="11">
    <location>
        <position position="761"/>
    </location>
</feature>
<dbReference type="Gene3D" id="3.20.20.80">
    <property type="entry name" value="Glycosidases"/>
    <property type="match status" value="1"/>
</dbReference>
<feature type="domain" description="Beta-galactosidase" evidence="10">
    <location>
        <begin position="610"/>
        <end position="696"/>
    </location>
</feature>
<dbReference type="Pfam" id="PF02836">
    <property type="entry name" value="Glyco_hydro_2_C"/>
    <property type="match status" value="1"/>
</dbReference>
<dbReference type="PANTHER" id="PTHR46323:SF2">
    <property type="entry name" value="BETA-GALACTOSIDASE"/>
    <property type="match status" value="1"/>
</dbReference>
<evidence type="ECO:0000256" key="1">
    <source>
        <dbReference type="ARBA" id="ARBA00001412"/>
    </source>
</evidence>
<feature type="domain" description="Glycoside hydrolase family 2 catalytic" evidence="8">
    <location>
        <begin position="312"/>
        <end position="603"/>
    </location>
</feature>
<dbReference type="PROSITE" id="PS00608">
    <property type="entry name" value="GLYCOSYL_HYDROL_F2_2"/>
    <property type="match status" value="1"/>
</dbReference>
<dbReference type="InterPro" id="IPR006103">
    <property type="entry name" value="Glyco_hydro_2_cat"/>
</dbReference>
<accession>A0A921ESD5</accession>
<dbReference type="Pfam" id="PF16353">
    <property type="entry name" value="LacZ_4"/>
    <property type="match status" value="1"/>
</dbReference>
<dbReference type="PANTHER" id="PTHR46323">
    <property type="entry name" value="BETA-GALACTOSIDASE"/>
    <property type="match status" value="1"/>
</dbReference>
<dbReference type="EC" id="3.2.1.23" evidence="3"/>
<dbReference type="SUPFAM" id="SSF51445">
    <property type="entry name" value="(Trans)glycosidases"/>
    <property type="match status" value="1"/>
</dbReference>
<evidence type="ECO:0000256" key="2">
    <source>
        <dbReference type="ARBA" id="ARBA00007401"/>
    </source>
</evidence>
<feature type="domain" description="Glycoside hydrolase family 2 immunoglobulin-like beta-sandwich" evidence="7">
    <location>
        <begin position="218"/>
        <end position="308"/>
    </location>
</feature>
<dbReference type="Pfam" id="PF00703">
    <property type="entry name" value="Glyco_hydro_2"/>
    <property type="match status" value="1"/>
</dbReference>